<keyword evidence="2" id="KW-0418">Kinase</keyword>
<dbReference type="PANTHER" id="PTHR18964:SF174">
    <property type="entry name" value="D-ALLOSE KINASE-RELATED"/>
    <property type="match status" value="1"/>
</dbReference>
<dbReference type="InterPro" id="IPR049874">
    <property type="entry name" value="ROK_cs"/>
</dbReference>
<evidence type="ECO:0000313" key="2">
    <source>
        <dbReference type="EMBL" id="MBU9736660.1"/>
    </source>
</evidence>
<sequence length="306" mass="33842">MKISSFSSFDYVIGIDIGGTNFRIGTITQDLKLSNCRRESSRKLFESDRPSDTISTFLSSYMETIPAGKCRGICLGFPGTVDKTKQTVFSCPNLPVITNQNIGAELKKQFLIPVIVEHDVILLLANDMQAFDLFGSDCVIALYVGTGLGNALYIHGRFLDGKNGVSGELGHIPVIGKKDPCPCGNQGCMELYCAGKRLEQIHRDNYSETGMEDIFGYYPDSAVLKEYVDNIAIAAATEINILDPDHILLSGGVIRMKNFPYEDLLDRIHFHTRKPYPEQNLNFIRGTDDPFSGVSGAGIYMWNLIS</sequence>
<dbReference type="GO" id="GO:0008787">
    <property type="term" value="F:D-allose kinase activity"/>
    <property type="evidence" value="ECO:0007669"/>
    <property type="project" value="UniProtKB-EC"/>
</dbReference>
<proteinExistence type="inferred from homology"/>
<name>A0A949K0T8_9FIRM</name>
<dbReference type="SUPFAM" id="SSF53067">
    <property type="entry name" value="Actin-like ATPase domain"/>
    <property type="match status" value="1"/>
</dbReference>
<dbReference type="Pfam" id="PF00480">
    <property type="entry name" value="ROK"/>
    <property type="match status" value="1"/>
</dbReference>
<dbReference type="AlphaFoldDB" id="A0A949K0T8"/>
<dbReference type="Proteomes" id="UP000712157">
    <property type="component" value="Unassembled WGS sequence"/>
</dbReference>
<dbReference type="PROSITE" id="PS01125">
    <property type="entry name" value="ROK"/>
    <property type="match status" value="1"/>
</dbReference>
<keyword evidence="2" id="KW-0808">Transferase</keyword>
<organism evidence="2 3">
    <name type="scientific">Diplocloster agilis</name>
    <dbReference type="NCBI Taxonomy" id="2850323"/>
    <lineage>
        <taxon>Bacteria</taxon>
        <taxon>Bacillati</taxon>
        <taxon>Bacillota</taxon>
        <taxon>Clostridia</taxon>
        <taxon>Lachnospirales</taxon>
        <taxon>Lachnospiraceae</taxon>
        <taxon>Diplocloster</taxon>
    </lineage>
</organism>
<dbReference type="Gene3D" id="3.30.420.40">
    <property type="match status" value="2"/>
</dbReference>
<evidence type="ECO:0000256" key="1">
    <source>
        <dbReference type="ARBA" id="ARBA00006479"/>
    </source>
</evidence>
<dbReference type="PANTHER" id="PTHR18964">
    <property type="entry name" value="ROK (REPRESSOR, ORF, KINASE) FAMILY"/>
    <property type="match status" value="1"/>
</dbReference>
<dbReference type="InterPro" id="IPR043129">
    <property type="entry name" value="ATPase_NBD"/>
</dbReference>
<gene>
    <name evidence="2" type="primary">alsK</name>
    <name evidence="2" type="ORF">KTH89_08920</name>
</gene>
<comment type="caution">
    <text evidence="2">The sequence shown here is derived from an EMBL/GenBank/DDBJ whole genome shotgun (WGS) entry which is preliminary data.</text>
</comment>
<dbReference type="InterPro" id="IPR000600">
    <property type="entry name" value="ROK"/>
</dbReference>
<dbReference type="CDD" id="cd24070">
    <property type="entry name" value="ASKHA_NBD_ROK_AlsK"/>
    <property type="match status" value="1"/>
</dbReference>
<comment type="similarity">
    <text evidence="1">Belongs to the ROK (NagC/XylR) family.</text>
</comment>
<evidence type="ECO:0000313" key="3">
    <source>
        <dbReference type="Proteomes" id="UP000712157"/>
    </source>
</evidence>
<dbReference type="NCBIfam" id="NF007251">
    <property type="entry name" value="PRK09698.1"/>
    <property type="match status" value="1"/>
</dbReference>
<reference evidence="2" key="1">
    <citation type="submission" date="2021-06" db="EMBL/GenBank/DDBJ databases">
        <title>Description of novel taxa of the family Lachnospiraceae.</title>
        <authorList>
            <person name="Chaplin A.V."/>
            <person name="Sokolova S.R."/>
            <person name="Pikina A.P."/>
            <person name="Korzhanova M."/>
            <person name="Belova V."/>
            <person name="Korostin D."/>
            <person name="Efimov B.A."/>
        </authorList>
    </citation>
    <scope>NUCLEOTIDE SEQUENCE</scope>
    <source>
        <strain evidence="2">ASD5720</strain>
    </source>
</reference>
<dbReference type="RefSeq" id="WP_238721421.1">
    <property type="nucleotide sequence ID" value="NZ_JAHQCW010000012.1"/>
</dbReference>
<keyword evidence="3" id="KW-1185">Reference proteome</keyword>
<dbReference type="EC" id="2.7.1.55" evidence="2"/>
<protein>
    <submittedName>
        <fullName evidence="2">Allose kinase</fullName>
        <ecNumber evidence="2">2.7.1.55</ecNumber>
    </submittedName>
</protein>
<accession>A0A949K0T8</accession>
<dbReference type="EMBL" id="JAHQCW010000012">
    <property type="protein sequence ID" value="MBU9736660.1"/>
    <property type="molecule type" value="Genomic_DNA"/>
</dbReference>